<evidence type="ECO:0000313" key="4">
    <source>
        <dbReference type="Proteomes" id="UP000515480"/>
    </source>
</evidence>
<feature type="coiled-coil region" evidence="1">
    <location>
        <begin position="39"/>
        <end position="66"/>
    </location>
</feature>
<dbReference type="RefSeq" id="WP_037345688.1">
    <property type="nucleotide sequence ID" value="NZ_CP060204.1"/>
</dbReference>
<organism evidence="3 4">
    <name type="scientific">Selenomonas timonae</name>
    <dbReference type="NCBI Taxonomy" id="2754044"/>
    <lineage>
        <taxon>Bacteria</taxon>
        <taxon>Bacillati</taxon>
        <taxon>Bacillota</taxon>
        <taxon>Negativicutes</taxon>
        <taxon>Selenomonadales</taxon>
        <taxon>Selenomonadaceae</taxon>
        <taxon>Selenomonas</taxon>
    </lineage>
</organism>
<name>A0A7G7VKC7_9FIRM</name>
<evidence type="ECO:0000256" key="1">
    <source>
        <dbReference type="SAM" id="Coils"/>
    </source>
</evidence>
<gene>
    <name evidence="3" type="ORF">H1B31_00950</name>
</gene>
<dbReference type="EMBL" id="CP060204">
    <property type="protein sequence ID" value="QNH54570.1"/>
    <property type="molecule type" value="Genomic_DNA"/>
</dbReference>
<dbReference type="SUPFAM" id="SSF111384">
    <property type="entry name" value="OmpH-like"/>
    <property type="match status" value="1"/>
</dbReference>
<evidence type="ECO:0000256" key="2">
    <source>
        <dbReference type="SAM" id="SignalP"/>
    </source>
</evidence>
<proteinExistence type="predicted"/>
<keyword evidence="2" id="KW-0732">Signal</keyword>
<dbReference type="PROSITE" id="PS51257">
    <property type="entry name" value="PROKAR_LIPOPROTEIN"/>
    <property type="match status" value="1"/>
</dbReference>
<keyword evidence="1" id="KW-0175">Coiled coil</keyword>
<dbReference type="SMART" id="SM00935">
    <property type="entry name" value="OmpH"/>
    <property type="match status" value="1"/>
</dbReference>
<dbReference type="Proteomes" id="UP000515480">
    <property type="component" value="Chromosome"/>
</dbReference>
<dbReference type="Gene3D" id="3.30.910.20">
    <property type="entry name" value="Skp domain"/>
    <property type="match status" value="1"/>
</dbReference>
<dbReference type="KEGG" id="stim:H1B31_00950"/>
<dbReference type="GO" id="GO:0051082">
    <property type="term" value="F:unfolded protein binding"/>
    <property type="evidence" value="ECO:0007669"/>
    <property type="project" value="InterPro"/>
</dbReference>
<feature type="signal peptide" evidence="2">
    <location>
        <begin position="1"/>
        <end position="19"/>
    </location>
</feature>
<protein>
    <submittedName>
        <fullName evidence="3">OmpH family outer membrane protein</fullName>
    </submittedName>
</protein>
<feature type="chain" id="PRO_5038558602" evidence="2">
    <location>
        <begin position="20"/>
        <end position="144"/>
    </location>
</feature>
<sequence>MKYTSKAAAAVLLTASMFAAGCGQVHIGTMDRERVQTEAPQIKAVVTEANEKLMEAQQEAQAKFEANPAMTTEEAQQLQMETQRKMAGLNQMYMTQYEQKLNVAVQDIAKAKDLDIVLDAGSEKTPTVFTGGVDITDEVIGKLQ</sequence>
<evidence type="ECO:0000313" key="3">
    <source>
        <dbReference type="EMBL" id="QNH54570.1"/>
    </source>
</evidence>
<dbReference type="Pfam" id="PF03938">
    <property type="entry name" value="OmpH"/>
    <property type="match status" value="1"/>
</dbReference>
<keyword evidence="4" id="KW-1185">Reference proteome</keyword>
<dbReference type="InterPro" id="IPR005632">
    <property type="entry name" value="Chaperone_Skp"/>
</dbReference>
<dbReference type="InterPro" id="IPR024930">
    <property type="entry name" value="Skp_dom_sf"/>
</dbReference>
<dbReference type="AlphaFoldDB" id="A0A7G7VKC7"/>
<accession>A0A7G7VKC7</accession>
<reference evidence="3 4" key="1">
    <citation type="submission" date="2020-07" db="EMBL/GenBank/DDBJ databases">
        <title>Complete genome and description of Selenomonas timonensis sp. nov., a new bacterium isolated from a gingivitis subject.</title>
        <authorList>
            <person name="Antezack A."/>
        </authorList>
    </citation>
    <scope>NUCLEOTIDE SEQUENCE [LARGE SCALE GENOMIC DNA]</scope>
    <source>
        <strain evidence="3 4">Marseille-Q3039</strain>
    </source>
</reference>